<feature type="transmembrane region" description="Helical" evidence="8">
    <location>
        <begin position="213"/>
        <end position="230"/>
    </location>
</feature>
<feature type="domain" description="Ammonium transporter AmtB-like" evidence="10">
    <location>
        <begin position="17"/>
        <end position="424"/>
    </location>
</feature>
<dbReference type="GO" id="GO:0005886">
    <property type="term" value="C:plasma membrane"/>
    <property type="evidence" value="ECO:0007669"/>
    <property type="project" value="UniProtKB-SubCell"/>
</dbReference>
<evidence type="ECO:0000256" key="9">
    <source>
        <dbReference type="SAM" id="MobiDB-lite"/>
    </source>
</evidence>
<evidence type="ECO:0000313" key="11">
    <source>
        <dbReference type="EMBL" id="OBA26885.1"/>
    </source>
</evidence>
<keyword evidence="5 8" id="KW-1133">Transmembrane helix</keyword>
<reference evidence="12" key="1">
    <citation type="journal article" date="2016" name="Proc. Natl. Acad. Sci. U.S.A.">
        <title>Comparative genomics of biotechnologically important yeasts.</title>
        <authorList>
            <person name="Riley R."/>
            <person name="Haridas S."/>
            <person name="Wolfe K.H."/>
            <person name="Lopes M.R."/>
            <person name="Hittinger C.T."/>
            <person name="Goeker M."/>
            <person name="Salamov A.A."/>
            <person name="Wisecaver J.H."/>
            <person name="Long T.M."/>
            <person name="Calvey C.H."/>
            <person name="Aerts A.L."/>
            <person name="Barry K.W."/>
            <person name="Choi C."/>
            <person name="Clum A."/>
            <person name="Coughlan A.Y."/>
            <person name="Deshpande S."/>
            <person name="Douglass A.P."/>
            <person name="Hanson S.J."/>
            <person name="Klenk H.-P."/>
            <person name="LaButti K.M."/>
            <person name="Lapidus A."/>
            <person name="Lindquist E.A."/>
            <person name="Lipzen A.M."/>
            <person name="Meier-Kolthoff J.P."/>
            <person name="Ohm R.A."/>
            <person name="Otillar R.P."/>
            <person name="Pangilinan J.L."/>
            <person name="Peng Y."/>
            <person name="Rokas A."/>
            <person name="Rosa C.A."/>
            <person name="Scheuner C."/>
            <person name="Sibirny A.A."/>
            <person name="Slot J.C."/>
            <person name="Stielow J.B."/>
            <person name="Sun H."/>
            <person name="Kurtzman C.P."/>
            <person name="Blackwell M."/>
            <person name="Grigoriev I.V."/>
            <person name="Jeffries T.W."/>
        </authorList>
    </citation>
    <scope>NUCLEOTIDE SEQUENCE [LARGE SCALE GENOMIC DNA]</scope>
    <source>
        <strain evidence="12">NRRL Y-1626</strain>
    </source>
</reference>
<feature type="transmembrane region" description="Helical" evidence="8">
    <location>
        <begin position="172"/>
        <end position="192"/>
    </location>
</feature>
<dbReference type="PANTHER" id="PTHR43029:SF10">
    <property type="entry name" value="AMMONIUM TRANSPORTER MEP2"/>
    <property type="match status" value="1"/>
</dbReference>
<accession>A0A1B7TE03</accession>
<dbReference type="InterPro" id="IPR029020">
    <property type="entry name" value="Ammonium/urea_transptr"/>
</dbReference>
<organism evidence="11 12">
    <name type="scientific">Hanseniaspora valbyensis NRRL Y-1626</name>
    <dbReference type="NCBI Taxonomy" id="766949"/>
    <lineage>
        <taxon>Eukaryota</taxon>
        <taxon>Fungi</taxon>
        <taxon>Dikarya</taxon>
        <taxon>Ascomycota</taxon>
        <taxon>Saccharomycotina</taxon>
        <taxon>Saccharomycetes</taxon>
        <taxon>Saccharomycodales</taxon>
        <taxon>Saccharomycodaceae</taxon>
        <taxon>Hanseniaspora</taxon>
    </lineage>
</organism>
<dbReference type="OrthoDB" id="534912at2759"/>
<keyword evidence="12" id="KW-1185">Reference proteome</keyword>
<feature type="transmembrane region" description="Helical" evidence="8">
    <location>
        <begin position="17"/>
        <end position="37"/>
    </location>
</feature>
<dbReference type="Proteomes" id="UP000092321">
    <property type="component" value="Unassembled WGS sequence"/>
</dbReference>
<comment type="subcellular location">
    <subcellularLocation>
        <location evidence="8">Cell membrane</location>
        <topology evidence="8">Multi-pass membrane protein</topology>
    </subcellularLocation>
    <subcellularLocation>
        <location evidence="1">Membrane</location>
        <topology evidence="1">Multi-pass membrane protein</topology>
    </subcellularLocation>
</comment>
<evidence type="ECO:0000259" key="10">
    <source>
        <dbReference type="Pfam" id="PF00909"/>
    </source>
</evidence>
<dbReference type="Gene3D" id="1.10.3430.10">
    <property type="entry name" value="Ammonium transporter AmtB like domains"/>
    <property type="match status" value="1"/>
</dbReference>
<sequence>MSDTIDPNSLYDKGDTVFVMISAAMVFLMVPGIGMFYSGMSRKKHALSLLWCSLIALSVTAIQWYLIGYSLAFSHNVKSGFIGSLELGGYHNMQYWGKPSIVSTLPDILFSSFQLQFAAVTVMIMLGGAAERARLGPLIIFVFIWLTVVYCPIACWYWNPEGWLCKLGCLDFAGGGPVHQSSGVAALAYAFALGKRHDPLTSKGVPKYKPHSVSSCVLGIVFIWFAWFGFNPGSAGNATIRAWLSWASTNLAAAVCAFTYMMVDFLRYGKFTTLGLCVGALIGLVCITPMAGFTPVWAAFTCMVAAVICNFAMDLKHLMGIDDGLDVFTSHAVGGLIGAVLTGLFATNNISITGEAEIPGGWLDGNFKQLGYQIAGCCAVWLWSGVLTYGILIGMNKIPFLQIRLSEEEEEMGTDAAQIGEFTYEEGTMFIPQPIRSKKSVEQPEPMNPIDDHIESSNSSENAVEKVV</sequence>
<dbReference type="EMBL" id="LXPE01000012">
    <property type="protein sequence ID" value="OBA26885.1"/>
    <property type="molecule type" value="Genomic_DNA"/>
</dbReference>
<keyword evidence="3 8" id="KW-0813">Transport</keyword>
<dbReference type="NCBIfam" id="TIGR00836">
    <property type="entry name" value="amt"/>
    <property type="match status" value="1"/>
</dbReference>
<evidence type="ECO:0000256" key="1">
    <source>
        <dbReference type="ARBA" id="ARBA00004141"/>
    </source>
</evidence>
<dbReference type="Pfam" id="PF00909">
    <property type="entry name" value="Ammonium_transp"/>
    <property type="match status" value="1"/>
</dbReference>
<evidence type="ECO:0000256" key="3">
    <source>
        <dbReference type="ARBA" id="ARBA00022448"/>
    </source>
</evidence>
<dbReference type="InterPro" id="IPR018047">
    <property type="entry name" value="Ammonium_transpt_CS"/>
</dbReference>
<evidence type="ECO:0000256" key="8">
    <source>
        <dbReference type="RuleBase" id="RU362002"/>
    </source>
</evidence>
<evidence type="ECO:0000256" key="5">
    <source>
        <dbReference type="ARBA" id="ARBA00022989"/>
    </source>
</evidence>
<dbReference type="GO" id="GO:0008519">
    <property type="term" value="F:ammonium channel activity"/>
    <property type="evidence" value="ECO:0007669"/>
    <property type="project" value="InterPro"/>
</dbReference>
<feature type="region of interest" description="Disordered" evidence="9">
    <location>
        <begin position="435"/>
        <end position="468"/>
    </location>
</feature>
<evidence type="ECO:0000256" key="6">
    <source>
        <dbReference type="ARBA" id="ARBA00023136"/>
    </source>
</evidence>
<dbReference type="PROSITE" id="PS01219">
    <property type="entry name" value="AMMONIUM_TRANSP"/>
    <property type="match status" value="1"/>
</dbReference>
<comment type="similarity">
    <text evidence="2 8">Belongs to the ammonia transporter channel (TC 1.A.11.2) family.</text>
</comment>
<evidence type="ECO:0000256" key="2">
    <source>
        <dbReference type="ARBA" id="ARBA00005887"/>
    </source>
</evidence>
<keyword evidence="4 8" id="KW-0812">Transmembrane</keyword>
<keyword evidence="7 8" id="KW-0924">Ammonia transport</keyword>
<dbReference type="InterPro" id="IPR024041">
    <property type="entry name" value="NH4_transpt_AmtB-like_dom"/>
</dbReference>
<feature type="transmembrane region" description="Helical" evidence="8">
    <location>
        <begin position="108"/>
        <end position="126"/>
    </location>
</feature>
<dbReference type="SUPFAM" id="SSF111352">
    <property type="entry name" value="Ammonium transporter"/>
    <property type="match status" value="1"/>
</dbReference>
<evidence type="ECO:0000256" key="7">
    <source>
        <dbReference type="ARBA" id="ARBA00023177"/>
    </source>
</evidence>
<dbReference type="AlphaFoldDB" id="A0A1B7TE03"/>
<proteinExistence type="inferred from homology"/>
<protein>
    <recommendedName>
        <fullName evidence="8">Ammonium transporter</fullName>
    </recommendedName>
</protein>
<dbReference type="InterPro" id="IPR001905">
    <property type="entry name" value="Ammonium_transpt"/>
</dbReference>
<feature type="transmembrane region" description="Helical" evidence="8">
    <location>
        <begin position="273"/>
        <end position="291"/>
    </location>
</feature>
<feature type="transmembrane region" description="Helical" evidence="8">
    <location>
        <begin position="49"/>
        <end position="67"/>
    </location>
</feature>
<feature type="transmembrane region" description="Helical" evidence="8">
    <location>
        <begin position="138"/>
        <end position="160"/>
    </location>
</feature>
<keyword evidence="6 8" id="KW-0472">Membrane</keyword>
<feature type="transmembrane region" description="Helical" evidence="8">
    <location>
        <begin position="327"/>
        <end position="350"/>
    </location>
</feature>
<name>A0A1B7TE03_9ASCO</name>
<feature type="transmembrane region" description="Helical" evidence="8">
    <location>
        <begin position="242"/>
        <end position="261"/>
    </location>
</feature>
<dbReference type="PANTHER" id="PTHR43029">
    <property type="entry name" value="AMMONIUM TRANSPORTER MEP2"/>
    <property type="match status" value="1"/>
</dbReference>
<gene>
    <name evidence="11" type="ORF">HANVADRAFT_2255</name>
</gene>
<feature type="transmembrane region" description="Helical" evidence="8">
    <location>
        <begin position="370"/>
        <end position="395"/>
    </location>
</feature>
<comment type="caution">
    <text evidence="11">The sequence shown here is derived from an EMBL/GenBank/DDBJ whole genome shotgun (WGS) entry which is preliminary data.</text>
</comment>
<evidence type="ECO:0000256" key="4">
    <source>
        <dbReference type="ARBA" id="ARBA00022692"/>
    </source>
</evidence>
<evidence type="ECO:0000313" key="12">
    <source>
        <dbReference type="Proteomes" id="UP000092321"/>
    </source>
</evidence>